<dbReference type="SMART" id="SM00101">
    <property type="entry name" value="14_3_3"/>
    <property type="match status" value="1"/>
</dbReference>
<dbReference type="InterPro" id="IPR036815">
    <property type="entry name" value="14-3-3_dom_sf"/>
</dbReference>
<protein>
    <recommendedName>
        <fullName evidence="2">14-3-3 domain-containing protein</fullName>
    </recommendedName>
</protein>
<name>A0A8X8Z779_SALSN</name>
<feature type="domain" description="14-3-3" evidence="2">
    <location>
        <begin position="1"/>
        <end position="153"/>
    </location>
</feature>
<accession>A0A8X8Z779</accession>
<dbReference type="AlphaFoldDB" id="A0A8X8Z779"/>
<reference evidence="3" key="2">
    <citation type="submission" date="2020-08" db="EMBL/GenBank/DDBJ databases">
        <title>Plant Genome Project.</title>
        <authorList>
            <person name="Zhang R.-G."/>
        </authorList>
    </citation>
    <scope>NUCLEOTIDE SEQUENCE</scope>
    <source>
        <strain evidence="3">Huo1</strain>
        <tissue evidence="3">Leaf</tissue>
    </source>
</reference>
<reference evidence="3" key="1">
    <citation type="submission" date="2018-01" db="EMBL/GenBank/DDBJ databases">
        <authorList>
            <person name="Mao J.F."/>
        </authorList>
    </citation>
    <scope>NUCLEOTIDE SEQUENCE</scope>
    <source>
        <strain evidence="3">Huo1</strain>
        <tissue evidence="3">Leaf</tissue>
    </source>
</reference>
<comment type="caution">
    <text evidence="3">The sequence shown here is derived from an EMBL/GenBank/DDBJ whole genome shotgun (WGS) entry which is preliminary data.</text>
</comment>
<keyword evidence="4" id="KW-1185">Reference proteome</keyword>
<sequence length="157" mass="17826">MLSVDERNLLLVGYKNVIGARRASWLIMSSIEQQEECKGHDINVKLIKEYHLKVENELSKIFHDILVVIDKHLIPSPASAKATVFFHKMKGDNCRYLAKFKVDQEKKGATDFSLKSYEVVSAIAEADEWRHSTIPFCVKQRFGAFDPGGDWKASRGA</sequence>
<dbReference type="PANTHER" id="PTHR18860">
    <property type="entry name" value="14-3-3 PROTEIN"/>
    <property type="match status" value="1"/>
</dbReference>
<comment type="similarity">
    <text evidence="1">Belongs to the 14-3-3 family.</text>
</comment>
<dbReference type="InterPro" id="IPR023410">
    <property type="entry name" value="14-3-3_domain"/>
</dbReference>
<dbReference type="PRINTS" id="PR00305">
    <property type="entry name" value="1433ZETA"/>
</dbReference>
<evidence type="ECO:0000256" key="1">
    <source>
        <dbReference type="ARBA" id="ARBA00006141"/>
    </source>
</evidence>
<evidence type="ECO:0000313" key="4">
    <source>
        <dbReference type="Proteomes" id="UP000298416"/>
    </source>
</evidence>
<dbReference type="SUPFAM" id="SSF48445">
    <property type="entry name" value="14-3-3 protein"/>
    <property type="match status" value="1"/>
</dbReference>
<dbReference type="EMBL" id="PNBA02000017">
    <property type="protein sequence ID" value="KAG6394662.1"/>
    <property type="molecule type" value="Genomic_DNA"/>
</dbReference>
<organism evidence="3">
    <name type="scientific">Salvia splendens</name>
    <name type="common">Scarlet sage</name>
    <dbReference type="NCBI Taxonomy" id="180675"/>
    <lineage>
        <taxon>Eukaryota</taxon>
        <taxon>Viridiplantae</taxon>
        <taxon>Streptophyta</taxon>
        <taxon>Embryophyta</taxon>
        <taxon>Tracheophyta</taxon>
        <taxon>Spermatophyta</taxon>
        <taxon>Magnoliopsida</taxon>
        <taxon>eudicotyledons</taxon>
        <taxon>Gunneridae</taxon>
        <taxon>Pentapetalae</taxon>
        <taxon>asterids</taxon>
        <taxon>lamiids</taxon>
        <taxon>Lamiales</taxon>
        <taxon>Lamiaceae</taxon>
        <taxon>Nepetoideae</taxon>
        <taxon>Mentheae</taxon>
        <taxon>Salviinae</taxon>
        <taxon>Salvia</taxon>
        <taxon>Salvia subgen. Calosphace</taxon>
        <taxon>core Calosphace</taxon>
    </lineage>
</organism>
<dbReference type="Gene3D" id="1.20.190.20">
    <property type="entry name" value="14-3-3 domain"/>
    <property type="match status" value="1"/>
</dbReference>
<dbReference type="Pfam" id="PF00244">
    <property type="entry name" value="14-3-3"/>
    <property type="match status" value="1"/>
</dbReference>
<proteinExistence type="inferred from homology"/>
<evidence type="ECO:0000313" key="3">
    <source>
        <dbReference type="EMBL" id="KAG6394662.1"/>
    </source>
</evidence>
<dbReference type="Proteomes" id="UP000298416">
    <property type="component" value="Unassembled WGS sequence"/>
</dbReference>
<evidence type="ECO:0000259" key="2">
    <source>
        <dbReference type="SMART" id="SM00101"/>
    </source>
</evidence>
<gene>
    <name evidence="3" type="ORF">SASPL_145251</name>
</gene>
<dbReference type="InterPro" id="IPR000308">
    <property type="entry name" value="14-3-3"/>
</dbReference>